<dbReference type="Proteomes" id="UP001180020">
    <property type="component" value="Unassembled WGS sequence"/>
</dbReference>
<evidence type="ECO:0000259" key="1">
    <source>
        <dbReference type="Pfam" id="PF13456"/>
    </source>
</evidence>
<reference evidence="2" key="1">
    <citation type="journal article" date="2023" name="Nat. Commun.">
        <title>Diploid and tetraploid genomes of Acorus and the evolution of monocots.</title>
        <authorList>
            <person name="Ma L."/>
            <person name="Liu K.W."/>
            <person name="Li Z."/>
            <person name="Hsiao Y.Y."/>
            <person name="Qi Y."/>
            <person name="Fu T."/>
            <person name="Tang G.D."/>
            <person name="Zhang D."/>
            <person name="Sun W.H."/>
            <person name="Liu D.K."/>
            <person name="Li Y."/>
            <person name="Chen G.Z."/>
            <person name="Liu X.D."/>
            <person name="Liao X.Y."/>
            <person name="Jiang Y.T."/>
            <person name="Yu X."/>
            <person name="Hao Y."/>
            <person name="Huang J."/>
            <person name="Zhao X.W."/>
            <person name="Ke S."/>
            <person name="Chen Y.Y."/>
            <person name="Wu W.L."/>
            <person name="Hsu J.L."/>
            <person name="Lin Y.F."/>
            <person name="Huang M.D."/>
            <person name="Li C.Y."/>
            <person name="Huang L."/>
            <person name="Wang Z.W."/>
            <person name="Zhao X."/>
            <person name="Zhong W.Y."/>
            <person name="Peng D.H."/>
            <person name="Ahmad S."/>
            <person name="Lan S."/>
            <person name="Zhang J.S."/>
            <person name="Tsai W.C."/>
            <person name="Van de Peer Y."/>
            <person name="Liu Z.J."/>
        </authorList>
    </citation>
    <scope>NUCLEOTIDE SEQUENCE</scope>
    <source>
        <strain evidence="2">CP</strain>
    </source>
</reference>
<dbReference type="InterPro" id="IPR012337">
    <property type="entry name" value="RNaseH-like_sf"/>
</dbReference>
<reference evidence="2" key="2">
    <citation type="submission" date="2023-06" db="EMBL/GenBank/DDBJ databases">
        <authorList>
            <person name="Ma L."/>
            <person name="Liu K.-W."/>
            <person name="Li Z."/>
            <person name="Hsiao Y.-Y."/>
            <person name="Qi Y."/>
            <person name="Fu T."/>
            <person name="Tang G."/>
            <person name="Zhang D."/>
            <person name="Sun W.-H."/>
            <person name="Liu D.-K."/>
            <person name="Li Y."/>
            <person name="Chen G.-Z."/>
            <person name="Liu X.-D."/>
            <person name="Liao X.-Y."/>
            <person name="Jiang Y.-T."/>
            <person name="Yu X."/>
            <person name="Hao Y."/>
            <person name="Huang J."/>
            <person name="Zhao X.-W."/>
            <person name="Ke S."/>
            <person name="Chen Y.-Y."/>
            <person name="Wu W.-L."/>
            <person name="Hsu J.-L."/>
            <person name="Lin Y.-F."/>
            <person name="Huang M.-D."/>
            <person name="Li C.-Y."/>
            <person name="Huang L."/>
            <person name="Wang Z.-W."/>
            <person name="Zhao X."/>
            <person name="Zhong W.-Y."/>
            <person name="Peng D.-H."/>
            <person name="Ahmad S."/>
            <person name="Lan S."/>
            <person name="Zhang J.-S."/>
            <person name="Tsai W.-C."/>
            <person name="Van De Peer Y."/>
            <person name="Liu Z.-J."/>
        </authorList>
    </citation>
    <scope>NUCLEOTIDE SEQUENCE</scope>
    <source>
        <strain evidence="2">CP</strain>
        <tissue evidence="2">Leaves</tissue>
    </source>
</reference>
<proteinExistence type="predicted"/>
<dbReference type="SUPFAM" id="SSF53098">
    <property type="entry name" value="Ribonuclease H-like"/>
    <property type="match status" value="1"/>
</dbReference>
<dbReference type="Gene3D" id="3.30.420.10">
    <property type="entry name" value="Ribonuclease H-like superfamily/Ribonuclease H"/>
    <property type="match status" value="1"/>
</dbReference>
<dbReference type="InterPro" id="IPR053151">
    <property type="entry name" value="RNase_H-like"/>
</dbReference>
<evidence type="ECO:0000313" key="2">
    <source>
        <dbReference type="EMBL" id="KAK1303168.1"/>
    </source>
</evidence>
<dbReference type="InterPro" id="IPR044730">
    <property type="entry name" value="RNase_H-like_dom_plant"/>
</dbReference>
<sequence length="107" mass="12034">MTIQDKDFHSINIFEYKAIIQGLRLVVSHGLSRVLIESDSSIAIAWILGKGRVPWKAFRVHHELRSILASLDAWQALHTYRKGNQVADHLAAWRTAPGQTTIGPHEA</sequence>
<dbReference type="InterPro" id="IPR036397">
    <property type="entry name" value="RNaseH_sf"/>
</dbReference>
<dbReference type="PANTHER" id="PTHR47723:SF19">
    <property type="entry name" value="POLYNUCLEOTIDYL TRANSFERASE, RIBONUCLEASE H-LIKE SUPERFAMILY PROTEIN"/>
    <property type="match status" value="1"/>
</dbReference>
<dbReference type="EMBL" id="JAUJYO010000011">
    <property type="protein sequence ID" value="KAK1303168.1"/>
    <property type="molecule type" value="Genomic_DNA"/>
</dbReference>
<gene>
    <name evidence="2" type="ORF">QJS10_CPB11g00924</name>
</gene>
<organism evidence="2 3">
    <name type="scientific">Acorus calamus</name>
    <name type="common">Sweet flag</name>
    <dbReference type="NCBI Taxonomy" id="4465"/>
    <lineage>
        <taxon>Eukaryota</taxon>
        <taxon>Viridiplantae</taxon>
        <taxon>Streptophyta</taxon>
        <taxon>Embryophyta</taxon>
        <taxon>Tracheophyta</taxon>
        <taxon>Spermatophyta</taxon>
        <taxon>Magnoliopsida</taxon>
        <taxon>Liliopsida</taxon>
        <taxon>Acoraceae</taxon>
        <taxon>Acorus</taxon>
    </lineage>
</organism>
<evidence type="ECO:0000313" key="3">
    <source>
        <dbReference type="Proteomes" id="UP001180020"/>
    </source>
</evidence>
<name>A0AAV9DRM7_ACOCL</name>
<feature type="domain" description="RNase H type-1" evidence="1">
    <location>
        <begin position="9"/>
        <end position="93"/>
    </location>
</feature>
<keyword evidence="3" id="KW-1185">Reference proteome</keyword>
<dbReference type="CDD" id="cd06222">
    <property type="entry name" value="RNase_H_like"/>
    <property type="match status" value="1"/>
</dbReference>
<dbReference type="GO" id="GO:0003676">
    <property type="term" value="F:nucleic acid binding"/>
    <property type="evidence" value="ECO:0007669"/>
    <property type="project" value="InterPro"/>
</dbReference>
<protein>
    <recommendedName>
        <fullName evidence="1">RNase H type-1 domain-containing protein</fullName>
    </recommendedName>
</protein>
<dbReference type="GO" id="GO:0004523">
    <property type="term" value="F:RNA-DNA hybrid ribonuclease activity"/>
    <property type="evidence" value="ECO:0007669"/>
    <property type="project" value="InterPro"/>
</dbReference>
<comment type="caution">
    <text evidence="2">The sequence shown here is derived from an EMBL/GenBank/DDBJ whole genome shotgun (WGS) entry which is preliminary data.</text>
</comment>
<dbReference type="AlphaFoldDB" id="A0AAV9DRM7"/>
<dbReference type="PANTHER" id="PTHR47723">
    <property type="entry name" value="OS05G0353850 PROTEIN"/>
    <property type="match status" value="1"/>
</dbReference>
<dbReference type="Pfam" id="PF13456">
    <property type="entry name" value="RVT_3"/>
    <property type="match status" value="1"/>
</dbReference>
<dbReference type="InterPro" id="IPR002156">
    <property type="entry name" value="RNaseH_domain"/>
</dbReference>
<accession>A0AAV9DRM7</accession>